<dbReference type="SUPFAM" id="SSF57625">
    <property type="entry name" value="Invertebrate chitin-binding proteins"/>
    <property type="match status" value="1"/>
</dbReference>
<proteinExistence type="evidence at transcript level"/>
<keyword evidence="1" id="KW-0732">Signal</keyword>
<evidence type="ECO:0000256" key="1">
    <source>
        <dbReference type="SAM" id="SignalP"/>
    </source>
</evidence>
<dbReference type="GO" id="GO:0008061">
    <property type="term" value="F:chitin binding"/>
    <property type="evidence" value="ECO:0007669"/>
    <property type="project" value="InterPro"/>
</dbReference>
<sequence length="115" mass="12909">RGSQSVLLLKAIKMFKFIVLLAVVAFASAQNEWRAGMQDSRCPQRPYEPNELAFILPGTTCSTFRKCHNGWSYPFSCPPDLEWNLTLFTCDFPAAAGCILGNGNRNRWFADESAQ</sequence>
<reference evidence="3" key="1">
    <citation type="journal article" date="2009" name="J. Comp. Physiol. B">
        <title>Dehydration, rehydration, and overhydration alter patterns of gene expression in the Antarctic midge, Belgica antarctica.</title>
        <authorList>
            <person name="Lopez-Martinez G."/>
            <person name="Benoit J.B."/>
            <person name="Rinehart J.P."/>
            <person name="Elnitsky M.A."/>
            <person name="Lee R.E.Jr."/>
            <person name="Denlinger D.L."/>
        </authorList>
    </citation>
    <scope>NUCLEOTIDE SEQUENCE</scope>
</reference>
<evidence type="ECO:0000313" key="3">
    <source>
        <dbReference type="EMBL" id="ABF72921.1"/>
    </source>
</evidence>
<feature type="domain" description="Chitin-binding type-2" evidence="2">
    <location>
        <begin position="39"/>
        <end position="100"/>
    </location>
</feature>
<dbReference type="Pfam" id="PF01607">
    <property type="entry name" value="CBM_14"/>
    <property type="match status" value="1"/>
</dbReference>
<feature type="signal peptide" evidence="1">
    <location>
        <begin position="1"/>
        <end position="29"/>
    </location>
</feature>
<dbReference type="SMART" id="SM00494">
    <property type="entry name" value="ChtBD2"/>
    <property type="match status" value="1"/>
</dbReference>
<evidence type="ECO:0000259" key="2">
    <source>
        <dbReference type="PROSITE" id="PS50940"/>
    </source>
</evidence>
<organism evidence="3">
    <name type="scientific">Belgica antarctica</name>
    <dbReference type="NCBI Taxonomy" id="315563"/>
    <lineage>
        <taxon>Eukaryota</taxon>
        <taxon>Metazoa</taxon>
        <taxon>Ecdysozoa</taxon>
        <taxon>Arthropoda</taxon>
        <taxon>Hexapoda</taxon>
        <taxon>Insecta</taxon>
        <taxon>Pterygota</taxon>
        <taxon>Neoptera</taxon>
        <taxon>Endopterygota</taxon>
        <taxon>Diptera</taxon>
        <taxon>Nematocera</taxon>
        <taxon>Chironomoidea</taxon>
        <taxon>Chironomidae</taxon>
        <taxon>Belgica</taxon>
    </lineage>
</organism>
<feature type="non-terminal residue" evidence="3">
    <location>
        <position position="1"/>
    </location>
</feature>
<dbReference type="InterPro" id="IPR036508">
    <property type="entry name" value="Chitin-bd_dom_sf"/>
</dbReference>
<dbReference type="Gene3D" id="2.170.140.10">
    <property type="entry name" value="Chitin binding domain"/>
    <property type="match status" value="1"/>
</dbReference>
<dbReference type="AlphaFoldDB" id="Q19PZ1"/>
<dbReference type="GO" id="GO:0005576">
    <property type="term" value="C:extracellular region"/>
    <property type="evidence" value="ECO:0007669"/>
    <property type="project" value="InterPro"/>
</dbReference>
<dbReference type="InterPro" id="IPR002557">
    <property type="entry name" value="Chitin-bd_dom"/>
</dbReference>
<protein>
    <submittedName>
        <fullName evidence="3">Putative mucin-like protein-like</fullName>
    </submittedName>
</protein>
<dbReference type="EMBL" id="DQ507370">
    <property type="protein sequence ID" value="ABF72921.1"/>
    <property type="molecule type" value="mRNA"/>
</dbReference>
<feature type="chain" id="PRO_5004187265" evidence="1">
    <location>
        <begin position="30"/>
        <end position="115"/>
    </location>
</feature>
<dbReference type="PROSITE" id="PS50940">
    <property type="entry name" value="CHIT_BIND_II"/>
    <property type="match status" value="1"/>
</dbReference>
<name>Q19PZ1_9DIPT</name>
<accession>Q19PZ1</accession>